<keyword evidence="3" id="KW-1185">Reference proteome</keyword>
<evidence type="ECO:0000313" key="3">
    <source>
        <dbReference type="Proteomes" id="UP000271241"/>
    </source>
</evidence>
<gene>
    <name evidence="2" type="ORF">THASP1DRAFT_23437</name>
</gene>
<dbReference type="Proteomes" id="UP000271241">
    <property type="component" value="Unassembled WGS sequence"/>
</dbReference>
<dbReference type="GO" id="GO:0005730">
    <property type="term" value="C:nucleolus"/>
    <property type="evidence" value="ECO:0007669"/>
    <property type="project" value="TreeGrafter"/>
</dbReference>
<protein>
    <submittedName>
        <fullName evidence="2">Uncharacterized protein</fullName>
    </submittedName>
</protein>
<dbReference type="AlphaFoldDB" id="A0A4P9XT67"/>
<dbReference type="GO" id="GO:0030490">
    <property type="term" value="P:maturation of SSU-rRNA"/>
    <property type="evidence" value="ECO:0007669"/>
    <property type="project" value="InterPro"/>
</dbReference>
<dbReference type="OrthoDB" id="4349954at2759"/>
<sequence>MTVVTLQEPLLLAGFVTSAHNEAAEASKGKGKKGKKGKKQAEVEAAESASTEAPLDACLFRADWTPVAADVLADEYDAANSENDDAVASDDASSLAEVERAAPAGCGPAVQMAVQGEGVHFYQAYEHQRCVKSWSTAPSVRFCTAPLYVTQAGQDALVYAGIQRAPDMSANKAGRTVWRWKDHENSGLAKKRAFLVGEVCVNDDVYAAAVLIVHPKRLIAVHTDGTVALMDMELCALSQYEATADRVLCHAMAPVKASFLPRTVHRDIVHVGASALVCVATAGTSPATECQLQWLIANAKRGDVREIGRVQLKAAAAAHIIGCALDLKHGSVTVMDSNGGWTSYACTFDAAGFRVQQRVSVPQTDIVMEHQAAIEHVGDGYVACVAAHTTSTAGRLEHRLTVWDTRYGTRQAQCTLAADTLAAPRAGAPTKYRVCITPWSQLVVAVTTSHGGGAGATQRTTVFGSAISCHTMSLLGAIGRASTVGATTPDRSGALVGESGMAATADAPLEDVARVDTWSQAHATVQAAENKLLREMLADGVSVETFTRRYLKSFEGGVEAARARRSAALAKYKLNERERSQQEELWRDPSRHERRLHQAEHAAKKLKRALETFDTDAMDTDESKGQKKARRRELEKRLKEQRKEVKAARLVQERVKIELEYRAELRRVQNGVLPSQPFVAAVLARCFRRQANGTPDLTFWPCNVVKAMLKCGYVSAGYVRAVNRETGQTGGSILLRALADRNAWDLVELAFAHVHDLSERDIVAVLRRVCDRTLAGETTPLSIDRLLACCVGTPVNQTLLIRALHRLPSAHTMLLLESVLGWARRWSSATAGHTEQNSENTDAAQSQMRAASLPSSAEPLDDSTPAYPVMLDAATLLLDAHLALLALTPTAYPLLRELRELVDAEIAADQAWEQLRGVLANYWLRALAVDAASASAKDQPEEWSTHALGAEATAAAAALTRRQAANNRRPKPGRAERMARSAHAGVYGVEVLQF</sequence>
<proteinExistence type="predicted"/>
<evidence type="ECO:0000256" key="1">
    <source>
        <dbReference type="SAM" id="MobiDB-lite"/>
    </source>
</evidence>
<feature type="compositionally biased region" description="Basic residues" evidence="1">
    <location>
        <begin position="29"/>
        <end position="38"/>
    </location>
</feature>
<feature type="region of interest" description="Disordered" evidence="1">
    <location>
        <begin position="831"/>
        <end position="860"/>
    </location>
</feature>
<dbReference type="PANTHER" id="PTHR15633:SF2">
    <property type="entry name" value="NUCLEOLAR PROTEIN 11"/>
    <property type="match status" value="1"/>
</dbReference>
<dbReference type="EMBL" id="KZ992586">
    <property type="protein sequence ID" value="RKP08610.1"/>
    <property type="molecule type" value="Genomic_DNA"/>
</dbReference>
<feature type="region of interest" description="Disordered" evidence="1">
    <location>
        <begin position="617"/>
        <end position="636"/>
    </location>
</feature>
<dbReference type="STRING" id="78915.A0A4P9XT67"/>
<feature type="compositionally biased region" description="Polar residues" evidence="1">
    <location>
        <begin position="831"/>
        <end position="855"/>
    </location>
</feature>
<organism evidence="2 3">
    <name type="scientific">Thamnocephalis sphaerospora</name>
    <dbReference type="NCBI Taxonomy" id="78915"/>
    <lineage>
        <taxon>Eukaryota</taxon>
        <taxon>Fungi</taxon>
        <taxon>Fungi incertae sedis</taxon>
        <taxon>Zoopagomycota</taxon>
        <taxon>Zoopagomycotina</taxon>
        <taxon>Zoopagomycetes</taxon>
        <taxon>Zoopagales</taxon>
        <taxon>Sigmoideomycetaceae</taxon>
        <taxon>Thamnocephalis</taxon>
    </lineage>
</organism>
<dbReference type="GO" id="GO:0003723">
    <property type="term" value="F:RNA binding"/>
    <property type="evidence" value="ECO:0007669"/>
    <property type="project" value="TreeGrafter"/>
</dbReference>
<name>A0A4P9XT67_9FUNG</name>
<dbReference type="PANTHER" id="PTHR15633">
    <property type="entry name" value="NUCLEOLAR PROTEIN 11"/>
    <property type="match status" value="1"/>
</dbReference>
<accession>A0A4P9XT67</accession>
<dbReference type="InterPro" id="IPR042859">
    <property type="entry name" value="NOL11"/>
</dbReference>
<evidence type="ECO:0000313" key="2">
    <source>
        <dbReference type="EMBL" id="RKP08610.1"/>
    </source>
</evidence>
<feature type="region of interest" description="Disordered" evidence="1">
    <location>
        <begin position="23"/>
        <end position="48"/>
    </location>
</feature>
<reference evidence="3" key="1">
    <citation type="journal article" date="2018" name="Nat. Microbiol.">
        <title>Leveraging single-cell genomics to expand the fungal tree of life.</title>
        <authorList>
            <person name="Ahrendt S.R."/>
            <person name="Quandt C.A."/>
            <person name="Ciobanu D."/>
            <person name="Clum A."/>
            <person name="Salamov A."/>
            <person name="Andreopoulos B."/>
            <person name="Cheng J.F."/>
            <person name="Woyke T."/>
            <person name="Pelin A."/>
            <person name="Henrissat B."/>
            <person name="Reynolds N.K."/>
            <person name="Benny G.L."/>
            <person name="Smith M.E."/>
            <person name="James T.Y."/>
            <person name="Grigoriev I.V."/>
        </authorList>
    </citation>
    <scope>NUCLEOTIDE SEQUENCE [LARGE SCALE GENOMIC DNA]</scope>
    <source>
        <strain evidence="3">RSA 1356</strain>
    </source>
</reference>